<accession>A0A835ZSS1</accession>
<evidence type="ECO:0000256" key="5">
    <source>
        <dbReference type="ARBA" id="ARBA00023040"/>
    </source>
</evidence>
<feature type="transmembrane region" description="Helical" evidence="9">
    <location>
        <begin position="272"/>
        <end position="292"/>
    </location>
</feature>
<dbReference type="GO" id="GO:0004984">
    <property type="term" value="F:olfactory receptor activity"/>
    <property type="evidence" value="ECO:0007669"/>
    <property type="project" value="InterPro"/>
</dbReference>
<feature type="domain" description="G-protein coupled receptors family 1 profile" evidence="10">
    <location>
        <begin position="41"/>
        <end position="290"/>
    </location>
</feature>
<feature type="transmembrane region" description="Helical" evidence="9">
    <location>
        <begin position="98"/>
        <end position="120"/>
    </location>
</feature>
<keyword evidence="4 9" id="KW-1133">Transmembrane helix</keyword>
<evidence type="ECO:0000256" key="8">
    <source>
        <dbReference type="ARBA" id="ARBA00023224"/>
    </source>
</evidence>
<dbReference type="Pfam" id="PF13853">
    <property type="entry name" value="7tm_4"/>
    <property type="match status" value="1"/>
</dbReference>
<keyword evidence="7" id="KW-0675">Receptor</keyword>
<evidence type="ECO:0000256" key="7">
    <source>
        <dbReference type="ARBA" id="ARBA00023170"/>
    </source>
</evidence>
<keyword evidence="6 9" id="KW-0472">Membrane</keyword>
<feature type="transmembrane region" description="Helical" evidence="9">
    <location>
        <begin position="197"/>
        <end position="225"/>
    </location>
</feature>
<dbReference type="Proteomes" id="UP000664991">
    <property type="component" value="Chromosome 15"/>
</dbReference>
<keyword evidence="3 9" id="KW-0812">Transmembrane</keyword>
<comment type="caution">
    <text evidence="11">The sequence shown here is derived from an EMBL/GenBank/DDBJ whole genome shotgun (WGS) entry which is preliminary data.</text>
</comment>
<evidence type="ECO:0000313" key="11">
    <source>
        <dbReference type="EMBL" id="KAG5200143.1"/>
    </source>
</evidence>
<sequence length="315" mass="35453">MGRRNITQVSDFILMGRTDSEEIRLVLFTLFLLLYLITVLGSVGMILKIYLDSWLHTPVYFFLSHLSFLDLSYSSVITSKALDNLLTSNKHVSYLNCFTQMNCFVFLAVTQCFLLSSMACDRYAAICNPLRYLVVMSTRHCCSLLFGSYLIGFMDSFVNVLCMSRLHFCDSNVIYHFSCEAPPILALSCTDTHDTEVIISIFAGSSLLASLIMVSVSYVAILSTILKITSTSGKRKAFSACASHLLAVTIFYGTAVFPYIKPRKSYSLGKDHVASVFYTIVIPMLNPLIYSLRNKEVKNALRRVMQKRKGPKQLK</sequence>
<organism evidence="11 12">
    <name type="scientific">Ovis aries</name>
    <name type="common">Sheep</name>
    <dbReference type="NCBI Taxonomy" id="9940"/>
    <lineage>
        <taxon>Eukaryota</taxon>
        <taxon>Metazoa</taxon>
        <taxon>Chordata</taxon>
        <taxon>Craniata</taxon>
        <taxon>Vertebrata</taxon>
        <taxon>Euteleostomi</taxon>
        <taxon>Mammalia</taxon>
        <taxon>Eutheria</taxon>
        <taxon>Laurasiatheria</taxon>
        <taxon>Artiodactyla</taxon>
        <taxon>Ruminantia</taxon>
        <taxon>Pecora</taxon>
        <taxon>Bovidae</taxon>
        <taxon>Caprinae</taxon>
        <taxon>Ovis</taxon>
    </lineage>
</organism>
<dbReference type="PROSITE" id="PS50262">
    <property type="entry name" value="G_PROTEIN_RECEP_F1_2"/>
    <property type="match status" value="1"/>
</dbReference>
<evidence type="ECO:0000256" key="9">
    <source>
        <dbReference type="SAM" id="Phobius"/>
    </source>
</evidence>
<reference evidence="11 12" key="1">
    <citation type="submission" date="2020-12" db="EMBL/GenBank/DDBJ databases">
        <title>De novo assembly of Tibetan sheep genome.</title>
        <authorList>
            <person name="Li X."/>
        </authorList>
    </citation>
    <scope>NUCLEOTIDE SEQUENCE [LARGE SCALE GENOMIC DNA]</scope>
    <source>
        <tissue evidence="11">Heart</tissue>
    </source>
</reference>
<proteinExistence type="predicted"/>
<dbReference type="GO" id="GO:0016020">
    <property type="term" value="C:membrane"/>
    <property type="evidence" value="ECO:0007669"/>
    <property type="project" value="UniProtKB-SubCell"/>
</dbReference>
<comment type="function">
    <text evidence="1">Putative odorant or sperm cell receptor.</text>
</comment>
<dbReference type="PRINTS" id="PR00237">
    <property type="entry name" value="GPCRRHODOPSN"/>
</dbReference>
<dbReference type="PANTHER" id="PTHR48018">
    <property type="entry name" value="OLFACTORY RECEPTOR"/>
    <property type="match status" value="1"/>
</dbReference>
<dbReference type="Gene3D" id="1.20.1070.10">
    <property type="entry name" value="Rhodopsin 7-helix transmembrane proteins"/>
    <property type="match status" value="1"/>
</dbReference>
<evidence type="ECO:0000256" key="1">
    <source>
        <dbReference type="ARBA" id="ARBA00003929"/>
    </source>
</evidence>
<dbReference type="InterPro" id="IPR000725">
    <property type="entry name" value="Olfact_rcpt"/>
</dbReference>
<comment type="subcellular location">
    <subcellularLocation>
        <location evidence="2">Membrane</location>
        <topology evidence="2">Multi-pass membrane protein</topology>
    </subcellularLocation>
</comment>
<dbReference type="InterPro" id="IPR000276">
    <property type="entry name" value="GPCR_Rhodpsn"/>
</dbReference>
<evidence type="ECO:0000313" key="12">
    <source>
        <dbReference type="Proteomes" id="UP000664991"/>
    </source>
</evidence>
<gene>
    <name evidence="11" type="ORF">JEQ12_006622</name>
</gene>
<keyword evidence="8" id="KW-0807">Transducer</keyword>
<dbReference type="GO" id="GO:0004930">
    <property type="term" value="F:G protein-coupled receptor activity"/>
    <property type="evidence" value="ECO:0007669"/>
    <property type="project" value="UniProtKB-KW"/>
</dbReference>
<dbReference type="FunFam" id="1.20.1070.10:FF:000003">
    <property type="entry name" value="Olfactory receptor"/>
    <property type="match status" value="1"/>
</dbReference>
<dbReference type="EMBL" id="JAEMGP010000015">
    <property type="protein sequence ID" value="KAG5200143.1"/>
    <property type="molecule type" value="Genomic_DNA"/>
</dbReference>
<feature type="transmembrane region" description="Helical" evidence="9">
    <location>
        <begin position="25"/>
        <end position="47"/>
    </location>
</feature>
<evidence type="ECO:0000256" key="2">
    <source>
        <dbReference type="ARBA" id="ARBA00004141"/>
    </source>
</evidence>
<protein>
    <recommendedName>
        <fullName evidence="10">G-protein coupled receptors family 1 profile domain-containing protein</fullName>
    </recommendedName>
</protein>
<dbReference type="AlphaFoldDB" id="A0A835ZSS1"/>
<name>A0A835ZSS1_SHEEP</name>
<dbReference type="InterPro" id="IPR017452">
    <property type="entry name" value="GPCR_Rhodpsn_7TM"/>
</dbReference>
<evidence type="ECO:0000259" key="10">
    <source>
        <dbReference type="PROSITE" id="PS50262"/>
    </source>
</evidence>
<evidence type="ECO:0000256" key="6">
    <source>
        <dbReference type="ARBA" id="ARBA00023136"/>
    </source>
</evidence>
<feature type="transmembrane region" description="Helical" evidence="9">
    <location>
        <begin position="237"/>
        <end position="260"/>
    </location>
</feature>
<evidence type="ECO:0000256" key="3">
    <source>
        <dbReference type="ARBA" id="ARBA00022692"/>
    </source>
</evidence>
<keyword evidence="5" id="KW-0297">G-protein coupled receptor</keyword>
<dbReference type="PRINTS" id="PR00245">
    <property type="entry name" value="OLFACTORYR"/>
</dbReference>
<evidence type="ECO:0000256" key="4">
    <source>
        <dbReference type="ARBA" id="ARBA00022989"/>
    </source>
</evidence>
<dbReference type="SUPFAM" id="SSF81321">
    <property type="entry name" value="Family A G protein-coupled receptor-like"/>
    <property type="match status" value="1"/>
</dbReference>